<comment type="caution">
    <text evidence="2">The sequence shown here is derived from an EMBL/GenBank/DDBJ whole genome shotgun (WGS) entry which is preliminary data.</text>
</comment>
<gene>
    <name evidence="2" type="ORF">CRHIZ90672A_00015149</name>
</gene>
<evidence type="ECO:0000256" key="1">
    <source>
        <dbReference type="SAM" id="MobiDB-lite"/>
    </source>
</evidence>
<proteinExistence type="predicted"/>
<feature type="compositionally biased region" description="Polar residues" evidence="1">
    <location>
        <begin position="261"/>
        <end position="270"/>
    </location>
</feature>
<organism evidence="2 3">
    <name type="scientific">Clonostachys rhizophaga</name>
    <dbReference type="NCBI Taxonomy" id="160324"/>
    <lineage>
        <taxon>Eukaryota</taxon>
        <taxon>Fungi</taxon>
        <taxon>Dikarya</taxon>
        <taxon>Ascomycota</taxon>
        <taxon>Pezizomycotina</taxon>
        <taxon>Sordariomycetes</taxon>
        <taxon>Hypocreomycetidae</taxon>
        <taxon>Hypocreales</taxon>
        <taxon>Bionectriaceae</taxon>
        <taxon>Clonostachys</taxon>
    </lineage>
</organism>
<accession>A0A9N9VB40</accession>
<protein>
    <submittedName>
        <fullName evidence="2">Uncharacterized protein</fullName>
    </submittedName>
</protein>
<dbReference type="AlphaFoldDB" id="A0A9N9VB40"/>
<name>A0A9N9VB40_9HYPO</name>
<reference evidence="2" key="1">
    <citation type="submission" date="2021-10" db="EMBL/GenBank/DDBJ databases">
        <authorList>
            <person name="Piombo E."/>
        </authorList>
    </citation>
    <scope>NUCLEOTIDE SEQUENCE</scope>
</reference>
<dbReference type="EMBL" id="CABFNQ020000687">
    <property type="protein sequence ID" value="CAH0022802.1"/>
    <property type="molecule type" value="Genomic_DNA"/>
</dbReference>
<evidence type="ECO:0000313" key="2">
    <source>
        <dbReference type="EMBL" id="CAH0022802.1"/>
    </source>
</evidence>
<keyword evidence="3" id="KW-1185">Reference proteome</keyword>
<dbReference type="Proteomes" id="UP000696573">
    <property type="component" value="Unassembled WGS sequence"/>
</dbReference>
<feature type="region of interest" description="Disordered" evidence="1">
    <location>
        <begin position="224"/>
        <end position="270"/>
    </location>
</feature>
<dbReference type="OrthoDB" id="5106224at2759"/>
<sequence>MTSSASKCGPAALQQRSRIDFQTVVQDNHQIRFIKYTQGLLSLPLDGSHLTLIQVAWQFKESLTQPRPTTPSRLPAILTNCRAGKLDDSTPEARFYEQGGSRAVDAFCAALREVPQIEVAAHKADRKAYIEQYGGRHAVQAFHAIESLHGSDDVDKAKALIRDYGGTQALAFYAAAKTSSPKSITLIKDFSEGDIDTLLDCISEVELHRDLFYIIETLIRTQKPPQWKTDKTHIGRASHSTRGGTRQQKRELSKLRRRQNRPSLTTRHGTQNLSHHADFTQATQMPNTSNQMNIAETTPNRNEASQMNVLPVHQSGQDEAVSFVDFTETNLSALLATDFHFSGALE</sequence>
<evidence type="ECO:0000313" key="3">
    <source>
        <dbReference type="Proteomes" id="UP000696573"/>
    </source>
</evidence>